<dbReference type="InterPro" id="IPR036273">
    <property type="entry name" value="CRAL/TRIO_N_dom_sf"/>
</dbReference>
<organism evidence="2 3">
    <name type="scientific">Aspergillus pseudoustus</name>
    <dbReference type="NCBI Taxonomy" id="1810923"/>
    <lineage>
        <taxon>Eukaryota</taxon>
        <taxon>Fungi</taxon>
        <taxon>Dikarya</taxon>
        <taxon>Ascomycota</taxon>
        <taxon>Pezizomycotina</taxon>
        <taxon>Eurotiomycetes</taxon>
        <taxon>Eurotiomycetidae</taxon>
        <taxon>Eurotiales</taxon>
        <taxon>Aspergillaceae</taxon>
        <taxon>Aspergillus</taxon>
        <taxon>Aspergillus subgen. Nidulantes</taxon>
    </lineage>
</organism>
<dbReference type="SMART" id="SM00516">
    <property type="entry name" value="SEC14"/>
    <property type="match status" value="1"/>
</dbReference>
<dbReference type="SUPFAM" id="SSF46938">
    <property type="entry name" value="CRAL/TRIO N-terminal domain"/>
    <property type="match status" value="1"/>
</dbReference>
<comment type="caution">
    <text evidence="2">The sequence shown here is derived from an EMBL/GenBank/DDBJ whole genome shotgun (WGS) entry which is preliminary data.</text>
</comment>
<keyword evidence="3" id="KW-1185">Reference proteome</keyword>
<proteinExistence type="predicted"/>
<accession>A0ABR4KFS0</accession>
<dbReference type="Proteomes" id="UP001610446">
    <property type="component" value="Unassembled WGS sequence"/>
</dbReference>
<dbReference type="InterPro" id="IPR051026">
    <property type="entry name" value="PI/PC_transfer"/>
</dbReference>
<reference evidence="2 3" key="1">
    <citation type="submission" date="2024-07" db="EMBL/GenBank/DDBJ databases">
        <title>Section-level genome sequencing and comparative genomics of Aspergillus sections Usti and Cavernicolus.</title>
        <authorList>
            <consortium name="Lawrence Berkeley National Laboratory"/>
            <person name="Nybo J.L."/>
            <person name="Vesth T.C."/>
            <person name="Theobald S."/>
            <person name="Frisvad J.C."/>
            <person name="Larsen T.O."/>
            <person name="Kjaerboelling I."/>
            <person name="Rothschild-Mancinelli K."/>
            <person name="Lyhne E.K."/>
            <person name="Kogle M.E."/>
            <person name="Barry K."/>
            <person name="Clum A."/>
            <person name="Na H."/>
            <person name="Ledsgaard L."/>
            <person name="Lin J."/>
            <person name="Lipzen A."/>
            <person name="Kuo A."/>
            <person name="Riley R."/>
            <person name="Mondo S."/>
            <person name="Labutti K."/>
            <person name="Haridas S."/>
            <person name="Pangalinan J."/>
            <person name="Salamov A.A."/>
            <person name="Simmons B.A."/>
            <person name="Magnuson J.K."/>
            <person name="Chen J."/>
            <person name="Drula E."/>
            <person name="Henrissat B."/>
            <person name="Wiebenga A."/>
            <person name="Lubbers R.J."/>
            <person name="Gomes A.C."/>
            <person name="Makela M.R."/>
            <person name="Stajich J."/>
            <person name="Grigoriev I.V."/>
            <person name="Mortensen U.H."/>
            <person name="De Vries R.P."/>
            <person name="Baker S.E."/>
            <person name="Andersen M.R."/>
        </authorList>
    </citation>
    <scope>NUCLEOTIDE SEQUENCE [LARGE SCALE GENOMIC DNA]</scope>
    <source>
        <strain evidence="2 3">CBS 123904</strain>
    </source>
</reference>
<evidence type="ECO:0000313" key="3">
    <source>
        <dbReference type="Proteomes" id="UP001610446"/>
    </source>
</evidence>
<dbReference type="CDD" id="cd00170">
    <property type="entry name" value="SEC14"/>
    <property type="match status" value="1"/>
</dbReference>
<dbReference type="SUPFAM" id="SSF52087">
    <property type="entry name" value="CRAL/TRIO domain"/>
    <property type="match status" value="1"/>
</dbReference>
<name>A0ABR4KFS0_9EURO</name>
<dbReference type="InterPro" id="IPR036865">
    <property type="entry name" value="CRAL-TRIO_dom_sf"/>
</dbReference>
<evidence type="ECO:0000313" key="2">
    <source>
        <dbReference type="EMBL" id="KAL2851124.1"/>
    </source>
</evidence>
<sequence>MVAVTTNTRDEAAATARFSKLCAEKGLLKRQGWKDGDIHDGFTDQHTLLRFLQANNMDPSQALEQLQQAIDFHTKNGALALYDLIDVEDYEDTRRLYPTWTGRRDTHGRPLLMIDSGALSKEQITHWRATREIPSARQDGINSRYTSNMAQRALVWFDGLTRFVLPFCAAVLHLLKAVYIVDVASISLKQAWDVRDFAKELSWLLATCYPETIDRILVCNAPSYFATIWKILKGFIDPKTAEKLVMVTSGETYSMLSETIDHESIPRNFGGGFAYETGMLPDLDDELRQAMTWTSPRGQLPDGPIKWTKDATGAIKAIATGTVEGVERADEVGVLQLNHGNGVQ</sequence>
<dbReference type="EMBL" id="JBFXLU010000031">
    <property type="protein sequence ID" value="KAL2851124.1"/>
    <property type="molecule type" value="Genomic_DNA"/>
</dbReference>
<gene>
    <name evidence="2" type="ORF">BJY01DRAFT_260926</name>
</gene>
<dbReference type="Gene3D" id="1.10.8.20">
    <property type="entry name" value="N-terminal domain of phosphatidylinositol transfer protein sec14p"/>
    <property type="match status" value="1"/>
</dbReference>
<evidence type="ECO:0000259" key="1">
    <source>
        <dbReference type="PROSITE" id="PS50191"/>
    </source>
</evidence>
<feature type="domain" description="CRAL-TRIO" evidence="1">
    <location>
        <begin position="89"/>
        <end position="277"/>
    </location>
</feature>
<dbReference type="PROSITE" id="PS50191">
    <property type="entry name" value="CRAL_TRIO"/>
    <property type="match status" value="1"/>
</dbReference>
<dbReference type="InterPro" id="IPR001251">
    <property type="entry name" value="CRAL-TRIO_dom"/>
</dbReference>
<dbReference type="PANTHER" id="PTHR45657">
    <property type="entry name" value="CRAL-TRIO DOMAIN-CONTAINING PROTEIN YKL091C-RELATED"/>
    <property type="match status" value="1"/>
</dbReference>
<dbReference type="PANTHER" id="PTHR45657:SF20">
    <property type="entry name" value="CRAL_TRIO DOMAIN PROTEIN (AFU_ORTHOLOGUE AFUA_5G00680)"/>
    <property type="match status" value="1"/>
</dbReference>
<dbReference type="Pfam" id="PF00650">
    <property type="entry name" value="CRAL_TRIO"/>
    <property type="match status" value="1"/>
</dbReference>
<dbReference type="Gene3D" id="3.40.525.10">
    <property type="entry name" value="CRAL-TRIO lipid binding domain"/>
    <property type="match status" value="1"/>
</dbReference>
<protein>
    <submittedName>
        <fullName evidence="2">CRAL/TRIO domain protein</fullName>
    </submittedName>
</protein>